<dbReference type="AntiFam" id="ANF00072">
    <property type="entry name" value="Shadow ORF (opposite TypA)"/>
</dbReference>
<name>A0A644Y9Z2_9ZZZZ</name>
<evidence type="ECO:0008006" key="2">
    <source>
        <dbReference type="Google" id="ProtNLM"/>
    </source>
</evidence>
<proteinExistence type="predicted"/>
<evidence type="ECO:0000313" key="1">
    <source>
        <dbReference type="EMBL" id="MPM25129.1"/>
    </source>
</evidence>
<dbReference type="AlphaFoldDB" id="A0A644Y9Z2"/>
<dbReference type="EMBL" id="VSSQ01004422">
    <property type="protein sequence ID" value="MPM25129.1"/>
    <property type="molecule type" value="Genomic_DNA"/>
</dbReference>
<sequence>MSVPEHAGGPPPVWGRASGCDQRCLISAAGTPGSLDDLGDVAGADGAATLADGELQALFQGDRVDQLHLHVGVVTGHDHVDTLRQLDGAGDVGGAEVELRGVVREERLVTATLVLVQDVDAALELGVRGDRARLADDHAALHVFLLGATQQQADVLTGLALVEQLAEHLDTGDRGGLGGVVDADDLDGLVDLDHTALDPAGDDRATTGDGEDVLDRHEERLLGLAGRGRDVLVDRVHQVLDGLDPLGVALEGLVGGDLDDRAVLVELLRSQQLADLHLDELDELGVVDHVALVQRHDDGRHAHLAGEQHVLAGLRHRAVGRGHDQNGAVHLSGTRDHVLDVVSVTGAVNVRVVALLGLVLDVRDRDRDTALALLGSLVDGVEGRLLVEVRVLVVEHLRDRRGQSGLAVVDVPDGADVDVRLGPLELGLCHWGSFLMVASLVARQALITTGLTLSPGLPRVTRPSFLHRRRIVKPGLYYPVHPMRRRSEVQAITRRRGPSG</sequence>
<comment type="caution">
    <text evidence="1">The sequence shown here is derived from an EMBL/GenBank/DDBJ whole genome shotgun (WGS) entry which is preliminary data.</text>
</comment>
<dbReference type="AntiFam" id="ANF00225">
    <property type="entry name" value="Shadow ORF (opposite tuf)"/>
</dbReference>
<reference evidence="1" key="1">
    <citation type="submission" date="2019-08" db="EMBL/GenBank/DDBJ databases">
        <authorList>
            <person name="Kucharzyk K."/>
            <person name="Murdoch R.W."/>
            <person name="Higgins S."/>
            <person name="Loffler F."/>
        </authorList>
    </citation>
    <scope>NUCLEOTIDE SEQUENCE</scope>
</reference>
<protein>
    <recommendedName>
        <fullName evidence="2">NAD-specific glutamate dehydrogenase</fullName>
    </recommendedName>
</protein>
<organism evidence="1">
    <name type="scientific">bioreactor metagenome</name>
    <dbReference type="NCBI Taxonomy" id="1076179"/>
    <lineage>
        <taxon>unclassified sequences</taxon>
        <taxon>metagenomes</taxon>
        <taxon>ecological metagenomes</taxon>
    </lineage>
</organism>
<gene>
    <name evidence="1" type="ORF">SDC9_71619</name>
</gene>
<accession>A0A644Y9Z2</accession>